<dbReference type="KEGG" id="aten:116295540"/>
<feature type="transmembrane region" description="Helical" evidence="7">
    <location>
        <begin position="364"/>
        <end position="387"/>
    </location>
</feature>
<gene>
    <name evidence="9" type="primary">LOC116295540</name>
</gene>
<feature type="transmembrane region" description="Helical" evidence="7">
    <location>
        <begin position="260"/>
        <end position="279"/>
    </location>
</feature>
<evidence type="ECO:0000256" key="7">
    <source>
        <dbReference type="RuleBase" id="RU361113"/>
    </source>
</evidence>
<reference evidence="9" key="1">
    <citation type="submission" date="2025-08" db="UniProtKB">
        <authorList>
            <consortium name="RefSeq"/>
        </authorList>
    </citation>
    <scope>IDENTIFICATION</scope>
    <source>
        <tissue evidence="9">Tentacle</tissue>
    </source>
</reference>
<keyword evidence="7" id="KW-0458">Lysosome</keyword>
<dbReference type="GeneID" id="116295540"/>
<feature type="transmembrane region" description="Helical" evidence="7">
    <location>
        <begin position="33"/>
        <end position="54"/>
    </location>
</feature>
<feature type="transmembrane region" description="Helical" evidence="7">
    <location>
        <begin position="299"/>
        <end position="323"/>
    </location>
</feature>
<keyword evidence="5 7" id="KW-1133">Transmembrane helix</keyword>
<comment type="subcellular location">
    <subcellularLocation>
        <location evidence="1">Endomembrane system</location>
        <topology evidence="1">Multi-pass membrane protein</topology>
    </subcellularLocation>
    <subcellularLocation>
        <location evidence="7">Lysosome membrane</location>
        <topology evidence="7">Multi-pass membrane protein</topology>
    </subcellularLocation>
</comment>
<dbReference type="RefSeq" id="XP_031559248.1">
    <property type="nucleotide sequence ID" value="XM_031703388.1"/>
</dbReference>
<dbReference type="GO" id="GO:0012505">
    <property type="term" value="C:endomembrane system"/>
    <property type="evidence" value="ECO:0007669"/>
    <property type="project" value="UniProtKB-SubCell"/>
</dbReference>
<evidence type="ECO:0000256" key="5">
    <source>
        <dbReference type="ARBA" id="ARBA00022989"/>
    </source>
</evidence>
<evidence type="ECO:0000313" key="9">
    <source>
        <dbReference type="RefSeq" id="XP_031559248.1"/>
    </source>
</evidence>
<dbReference type="InParanoid" id="A0A6P8HVA2"/>
<feature type="transmembrane region" description="Helical" evidence="7">
    <location>
        <begin position="66"/>
        <end position="86"/>
    </location>
</feature>
<sequence length="464" mass="51717">MAEQGDQITDLSKALLPIDNKKPESNRERPSTLVAFFVFGALIYAMYSLIIAGAQDILAGTYIQTSMVLVANIGPYVVVTFVAPYFMKNIPYFVRICFVFLTGAVGFIVIVCSKEVEWKLIGIGLASLGYGVGEVSFLALTSYFHSSALSAYSVGTGVGFVAAPLYYTAMTTWLCISPKVTMLIMAGMLLLLFVCYNIMDKKHLDTSTQPTTCEDVAYTKLPDQEPESESNETSPNTKASIFVERDSLTWKEKMSAMRTIFSLTLIPLFAAWLSEYLIIQSVLTTIAFTNASFRPRDHYQYYIFVFMLGEVFGRSYSAVVSYLKPSWISSPTWKQLWALSIIEILHLLFFIFESWYRFLPGVSVVLLLCLSAGVVIGMLFNCVLVFFRESFDQKHREFIMGYSVCAMGAGILTAALVGLYVEPLLRTHCISTFKDSGYCFTRSSTLKDVTSRCGGRFPAANATR</sequence>
<evidence type="ECO:0000256" key="6">
    <source>
        <dbReference type="ARBA" id="ARBA00023136"/>
    </source>
</evidence>
<evidence type="ECO:0000256" key="2">
    <source>
        <dbReference type="ARBA" id="ARBA00007467"/>
    </source>
</evidence>
<dbReference type="PRINTS" id="PR01315">
    <property type="entry name" value="BATTENIN"/>
</dbReference>
<dbReference type="GO" id="GO:0051453">
    <property type="term" value="P:regulation of intracellular pH"/>
    <property type="evidence" value="ECO:0007669"/>
    <property type="project" value="TreeGrafter"/>
</dbReference>
<protein>
    <recommendedName>
        <fullName evidence="7">Battenin</fullName>
    </recommendedName>
</protein>
<feature type="transmembrane region" description="Helical" evidence="7">
    <location>
        <begin position="335"/>
        <end position="352"/>
    </location>
</feature>
<dbReference type="InterPro" id="IPR003492">
    <property type="entry name" value="Battenin_disease_Cln3"/>
</dbReference>
<dbReference type="Proteomes" id="UP000515163">
    <property type="component" value="Unplaced"/>
</dbReference>
<keyword evidence="3" id="KW-0813">Transport</keyword>
<organism evidence="8 9">
    <name type="scientific">Actinia tenebrosa</name>
    <name type="common">Australian red waratah sea anemone</name>
    <dbReference type="NCBI Taxonomy" id="6105"/>
    <lineage>
        <taxon>Eukaryota</taxon>
        <taxon>Metazoa</taxon>
        <taxon>Cnidaria</taxon>
        <taxon>Anthozoa</taxon>
        <taxon>Hexacorallia</taxon>
        <taxon>Actiniaria</taxon>
        <taxon>Actiniidae</taxon>
        <taxon>Actinia</taxon>
    </lineage>
</organism>
<accession>A0A6P8HVA2</accession>
<dbReference type="PANTHER" id="PTHR10981:SF0">
    <property type="entry name" value="BATTENIN"/>
    <property type="match status" value="1"/>
</dbReference>
<keyword evidence="6 7" id="KW-0472">Membrane</keyword>
<evidence type="ECO:0000256" key="1">
    <source>
        <dbReference type="ARBA" id="ARBA00004127"/>
    </source>
</evidence>
<keyword evidence="8" id="KW-1185">Reference proteome</keyword>
<dbReference type="OrthoDB" id="5962378at2759"/>
<dbReference type="AlphaFoldDB" id="A0A6P8HVA2"/>
<evidence type="ECO:0000313" key="8">
    <source>
        <dbReference type="Proteomes" id="UP000515163"/>
    </source>
</evidence>
<dbReference type="Pfam" id="PF02487">
    <property type="entry name" value="CLN3"/>
    <property type="match status" value="1"/>
</dbReference>
<name>A0A6P8HVA2_ACTTE</name>
<evidence type="ECO:0000256" key="3">
    <source>
        <dbReference type="ARBA" id="ARBA00022448"/>
    </source>
</evidence>
<feature type="transmembrane region" description="Helical" evidence="7">
    <location>
        <begin position="399"/>
        <end position="421"/>
    </location>
</feature>
<feature type="transmembrane region" description="Helical" evidence="7">
    <location>
        <begin position="180"/>
        <end position="199"/>
    </location>
</feature>
<feature type="transmembrane region" description="Helical" evidence="7">
    <location>
        <begin position="120"/>
        <end position="144"/>
    </location>
</feature>
<dbReference type="InterPro" id="IPR036259">
    <property type="entry name" value="MFS_trans_sf"/>
</dbReference>
<dbReference type="GO" id="GO:0005765">
    <property type="term" value="C:lysosomal membrane"/>
    <property type="evidence" value="ECO:0007669"/>
    <property type="project" value="UniProtKB-SubCell"/>
</dbReference>
<evidence type="ECO:0000256" key="4">
    <source>
        <dbReference type="ARBA" id="ARBA00022692"/>
    </source>
</evidence>
<feature type="transmembrane region" description="Helical" evidence="7">
    <location>
        <begin position="92"/>
        <end position="113"/>
    </location>
</feature>
<keyword evidence="4 7" id="KW-0812">Transmembrane</keyword>
<dbReference type="PANTHER" id="PTHR10981">
    <property type="entry name" value="BATTENIN"/>
    <property type="match status" value="1"/>
</dbReference>
<comment type="similarity">
    <text evidence="2 7">Belongs to the battenin family.</text>
</comment>
<dbReference type="SUPFAM" id="SSF103473">
    <property type="entry name" value="MFS general substrate transporter"/>
    <property type="match status" value="1"/>
</dbReference>
<proteinExistence type="inferred from homology"/>